<evidence type="ECO:0000256" key="1">
    <source>
        <dbReference type="ARBA" id="ARBA00004123"/>
    </source>
</evidence>
<name>A0ABD3JQD7_EUCGL</name>
<keyword evidence="6" id="KW-0175">Coiled coil</keyword>
<feature type="coiled-coil region" evidence="6">
    <location>
        <begin position="334"/>
        <end position="368"/>
    </location>
</feature>
<proteinExistence type="predicted"/>
<dbReference type="PANTHER" id="PTHR31945">
    <property type="entry name" value="TRANSCRIPTION FACTOR SCREAM2-RELATED"/>
    <property type="match status" value="1"/>
</dbReference>
<dbReference type="InterPro" id="IPR054502">
    <property type="entry name" value="bHLH-TF_ACT-like_plant"/>
</dbReference>
<evidence type="ECO:0000256" key="5">
    <source>
        <dbReference type="ARBA" id="ARBA00023242"/>
    </source>
</evidence>
<dbReference type="AlphaFoldDB" id="A0ABD3JQD7"/>
<comment type="caution">
    <text evidence="9">The sequence shown here is derived from an EMBL/GenBank/DDBJ whole genome shotgun (WGS) entry which is preliminary data.</text>
</comment>
<evidence type="ECO:0000256" key="6">
    <source>
        <dbReference type="SAM" id="Coils"/>
    </source>
</evidence>
<keyword evidence="4" id="KW-0804">Transcription</keyword>
<sequence>MRALQTSLAWLRPLVDSAAWDYAVVWKLGHDPSCSLFIEWVGCCCGGGGGGGGGSRLDGVKVEERGEPRRLLCRDLRDQHPVRTRACRALALYPSFLPLYSGIRGEVGISNRPRWIREASASDSSSVQEFTGTSVLISVVGGIVELFSAKHMPEEPLEKEMMMTWSLFLREAVNAGICDLSIDELLIQEYFKLYPSPLHLSGLDPGLPQLPTGTESSNYPEGSSSSSDLTTNEYPSFDLHSILGYLSQAGLMKQSVVESMESKDSKSLSKQTNLSGCHVGAAKRKGVDKQQEGGKCQAKNLVTERKRRTRIKEGLYTLRSLVPNISKMDMTSILGDAAEYIVNLETEMRKLKEELEKSEKELCRLKDTDSKSLARSVGHGCSKSLAGKLDNLEISHLDLKTNPKAQVEVNQIGNGDFLVKILMSQKHGWFTGMMDGINSLGYTVVDANVTTLNGKVLANLMLESVLRLFLFFQLSDGALPKNLRESLMQLASLISQ</sequence>
<comment type="subcellular location">
    <subcellularLocation>
        <location evidence="1">Nucleus</location>
    </subcellularLocation>
</comment>
<protein>
    <recommendedName>
        <fullName evidence="8">BHLH domain-containing protein</fullName>
    </recommendedName>
</protein>
<dbReference type="Pfam" id="PF14215">
    <property type="entry name" value="bHLH-MYC_N"/>
    <property type="match status" value="1"/>
</dbReference>
<dbReference type="PROSITE" id="PS50888">
    <property type="entry name" value="BHLH"/>
    <property type="match status" value="1"/>
</dbReference>
<gene>
    <name evidence="9" type="ORF">ACJRO7_031437</name>
</gene>
<keyword evidence="10" id="KW-1185">Reference proteome</keyword>
<dbReference type="InterPro" id="IPR036638">
    <property type="entry name" value="HLH_DNA-bd_sf"/>
</dbReference>
<keyword evidence="5" id="KW-0539">Nucleus</keyword>
<evidence type="ECO:0000313" key="10">
    <source>
        <dbReference type="Proteomes" id="UP001634007"/>
    </source>
</evidence>
<evidence type="ECO:0000256" key="7">
    <source>
        <dbReference type="SAM" id="MobiDB-lite"/>
    </source>
</evidence>
<evidence type="ECO:0000259" key="8">
    <source>
        <dbReference type="PROSITE" id="PS50888"/>
    </source>
</evidence>
<keyword evidence="2" id="KW-0805">Transcription regulation</keyword>
<dbReference type="InterPro" id="IPR051358">
    <property type="entry name" value="TF_AMS/ICE1/BHLH6-like"/>
</dbReference>
<dbReference type="Pfam" id="PF00010">
    <property type="entry name" value="HLH"/>
    <property type="match status" value="1"/>
</dbReference>
<evidence type="ECO:0000313" key="9">
    <source>
        <dbReference type="EMBL" id="KAL3726536.1"/>
    </source>
</evidence>
<keyword evidence="3" id="KW-0238">DNA-binding</keyword>
<dbReference type="Pfam" id="PF22754">
    <property type="entry name" value="bHLH-TF_ACT-like_plant"/>
    <property type="match status" value="1"/>
</dbReference>
<evidence type="ECO:0000256" key="4">
    <source>
        <dbReference type="ARBA" id="ARBA00023163"/>
    </source>
</evidence>
<feature type="region of interest" description="Disordered" evidence="7">
    <location>
        <begin position="205"/>
        <end position="230"/>
    </location>
</feature>
<dbReference type="PANTHER" id="PTHR31945:SF63">
    <property type="entry name" value="TRANSCRIPTION FACTOR BHLH90"/>
    <property type="match status" value="1"/>
</dbReference>
<dbReference type="SUPFAM" id="SSF47459">
    <property type="entry name" value="HLH, helix-loop-helix DNA-binding domain"/>
    <property type="match status" value="1"/>
</dbReference>
<evidence type="ECO:0000256" key="3">
    <source>
        <dbReference type="ARBA" id="ARBA00023125"/>
    </source>
</evidence>
<reference evidence="9 10" key="1">
    <citation type="submission" date="2024-11" db="EMBL/GenBank/DDBJ databases">
        <title>Chromosome-level genome assembly of Eucalyptus globulus Labill. provides insights into its genome evolution.</title>
        <authorList>
            <person name="Li X."/>
        </authorList>
    </citation>
    <scope>NUCLEOTIDE SEQUENCE [LARGE SCALE GENOMIC DNA]</scope>
    <source>
        <strain evidence="9">CL2024</strain>
        <tissue evidence="9">Fresh tender leaves</tissue>
    </source>
</reference>
<dbReference type="SMART" id="SM00353">
    <property type="entry name" value="HLH"/>
    <property type="match status" value="1"/>
</dbReference>
<dbReference type="EMBL" id="JBJKBG010000008">
    <property type="protein sequence ID" value="KAL3726536.1"/>
    <property type="molecule type" value="Genomic_DNA"/>
</dbReference>
<evidence type="ECO:0000256" key="2">
    <source>
        <dbReference type="ARBA" id="ARBA00023015"/>
    </source>
</evidence>
<dbReference type="GO" id="GO:0005634">
    <property type="term" value="C:nucleus"/>
    <property type="evidence" value="ECO:0007669"/>
    <property type="project" value="UniProtKB-SubCell"/>
</dbReference>
<accession>A0ABD3JQD7</accession>
<dbReference type="InterPro" id="IPR011598">
    <property type="entry name" value="bHLH_dom"/>
</dbReference>
<dbReference type="GO" id="GO:0080090">
    <property type="term" value="P:regulation of primary metabolic process"/>
    <property type="evidence" value="ECO:0007669"/>
    <property type="project" value="UniProtKB-ARBA"/>
</dbReference>
<organism evidence="9 10">
    <name type="scientific">Eucalyptus globulus</name>
    <name type="common">Tasmanian blue gum</name>
    <dbReference type="NCBI Taxonomy" id="34317"/>
    <lineage>
        <taxon>Eukaryota</taxon>
        <taxon>Viridiplantae</taxon>
        <taxon>Streptophyta</taxon>
        <taxon>Embryophyta</taxon>
        <taxon>Tracheophyta</taxon>
        <taxon>Spermatophyta</taxon>
        <taxon>Magnoliopsida</taxon>
        <taxon>eudicotyledons</taxon>
        <taxon>Gunneridae</taxon>
        <taxon>Pentapetalae</taxon>
        <taxon>rosids</taxon>
        <taxon>malvids</taxon>
        <taxon>Myrtales</taxon>
        <taxon>Myrtaceae</taxon>
        <taxon>Myrtoideae</taxon>
        <taxon>Eucalypteae</taxon>
        <taxon>Eucalyptus</taxon>
    </lineage>
</organism>
<feature type="compositionally biased region" description="Low complexity" evidence="7">
    <location>
        <begin position="216"/>
        <end position="227"/>
    </location>
</feature>
<dbReference type="Proteomes" id="UP001634007">
    <property type="component" value="Unassembled WGS sequence"/>
</dbReference>
<feature type="domain" description="BHLH" evidence="8">
    <location>
        <begin position="295"/>
        <end position="344"/>
    </location>
</feature>
<dbReference type="Gene3D" id="4.10.280.10">
    <property type="entry name" value="Helix-loop-helix DNA-binding domain"/>
    <property type="match status" value="1"/>
</dbReference>
<dbReference type="InterPro" id="IPR025610">
    <property type="entry name" value="MYC/MYB_N"/>
</dbReference>